<protein>
    <submittedName>
        <fullName evidence="1">Uncharacterized protein</fullName>
    </submittedName>
</protein>
<evidence type="ECO:0000313" key="1">
    <source>
        <dbReference type="EMBL" id="CAD9469335.1"/>
    </source>
</evidence>
<proteinExistence type="predicted"/>
<name>A0A7S2E2D4_9EUKA</name>
<accession>A0A7S2E2D4</accession>
<dbReference type="EMBL" id="HBGU01040563">
    <property type="protein sequence ID" value="CAD9469335.1"/>
    <property type="molecule type" value="Transcribed_RNA"/>
</dbReference>
<organism evidence="1">
    <name type="scientific">Haptolina brevifila</name>
    <dbReference type="NCBI Taxonomy" id="156173"/>
    <lineage>
        <taxon>Eukaryota</taxon>
        <taxon>Haptista</taxon>
        <taxon>Haptophyta</taxon>
        <taxon>Prymnesiophyceae</taxon>
        <taxon>Prymnesiales</taxon>
        <taxon>Prymnesiaceae</taxon>
        <taxon>Haptolina</taxon>
    </lineage>
</organism>
<reference evidence="1" key="1">
    <citation type="submission" date="2021-01" db="EMBL/GenBank/DDBJ databases">
        <authorList>
            <person name="Corre E."/>
            <person name="Pelletier E."/>
            <person name="Niang G."/>
            <person name="Scheremetjew M."/>
            <person name="Finn R."/>
            <person name="Kale V."/>
            <person name="Holt S."/>
            <person name="Cochrane G."/>
            <person name="Meng A."/>
            <person name="Brown T."/>
            <person name="Cohen L."/>
        </authorList>
    </citation>
    <scope>NUCLEOTIDE SEQUENCE</scope>
    <source>
        <strain evidence="1">UTEX LB 985</strain>
    </source>
</reference>
<sequence>MRVWWRRLLSSFGGGAVCLPKPIPDQGEEEGGAIECALRAFTAGCFAFNAANHRFGDPMEYIRLGHRRPPVQGSVVLIHADPVSGKLVEWRGSDLINESLDRTDFDSLLIERWRRRASSSAPEVQRA</sequence>
<gene>
    <name evidence="1" type="ORF">CBRE1094_LOCUS22122</name>
</gene>
<dbReference type="AlphaFoldDB" id="A0A7S2E2D4"/>